<dbReference type="PANTHER" id="PTHR10693:SF20">
    <property type="entry name" value="AT27578P"/>
    <property type="match status" value="1"/>
</dbReference>
<name>D2V9R1_NAEGR</name>
<evidence type="ECO:0000313" key="7">
    <source>
        <dbReference type="Proteomes" id="UP000006671"/>
    </source>
</evidence>
<dbReference type="CDD" id="cd00590">
    <property type="entry name" value="RRM_SF"/>
    <property type="match status" value="1"/>
</dbReference>
<feature type="compositionally biased region" description="Low complexity" evidence="3">
    <location>
        <begin position="155"/>
        <end position="168"/>
    </location>
</feature>
<evidence type="ECO:0000259" key="4">
    <source>
        <dbReference type="PROSITE" id="PS50102"/>
    </source>
</evidence>
<feature type="domain" description="NTF2" evidence="5">
    <location>
        <begin position="9"/>
        <end position="134"/>
    </location>
</feature>
<dbReference type="InterPro" id="IPR012677">
    <property type="entry name" value="Nucleotide-bd_a/b_plait_sf"/>
</dbReference>
<dbReference type="OMA" id="RPRGNAY"/>
<organism evidence="7">
    <name type="scientific">Naegleria gruberi</name>
    <name type="common">Amoeba</name>
    <dbReference type="NCBI Taxonomy" id="5762"/>
    <lineage>
        <taxon>Eukaryota</taxon>
        <taxon>Discoba</taxon>
        <taxon>Heterolobosea</taxon>
        <taxon>Tetramitia</taxon>
        <taxon>Eutetramitia</taxon>
        <taxon>Vahlkampfiidae</taxon>
        <taxon>Naegleria</taxon>
    </lineage>
</organism>
<feature type="compositionally biased region" description="Polar residues" evidence="3">
    <location>
        <begin position="243"/>
        <end position="259"/>
    </location>
</feature>
<dbReference type="InterPro" id="IPR035979">
    <property type="entry name" value="RBD_domain_sf"/>
</dbReference>
<dbReference type="InterPro" id="IPR000504">
    <property type="entry name" value="RRM_dom"/>
</dbReference>
<feature type="domain" description="RRM" evidence="4">
    <location>
        <begin position="391"/>
        <end position="457"/>
    </location>
</feature>
<feature type="compositionally biased region" description="Polar residues" evidence="3">
    <location>
        <begin position="176"/>
        <end position="202"/>
    </location>
</feature>
<evidence type="ECO:0000259" key="5">
    <source>
        <dbReference type="PROSITE" id="PS50177"/>
    </source>
</evidence>
<dbReference type="RefSeq" id="XP_002679254.1">
    <property type="nucleotide sequence ID" value="XM_002679208.1"/>
</dbReference>
<gene>
    <name evidence="6" type="ORF">NAEGRDRAFT_79095</name>
</gene>
<keyword evidence="1 2" id="KW-0694">RNA-binding</keyword>
<dbReference type="OrthoDB" id="339151at2759"/>
<dbReference type="PANTHER" id="PTHR10693">
    <property type="entry name" value="RAS GTPASE-ACTIVATING PROTEIN-BINDING PROTEIN"/>
    <property type="match status" value="1"/>
</dbReference>
<proteinExistence type="predicted"/>
<feature type="compositionally biased region" description="Basic and acidic residues" evidence="3">
    <location>
        <begin position="373"/>
        <end position="385"/>
    </location>
</feature>
<dbReference type="InterPro" id="IPR018222">
    <property type="entry name" value="Nuclear_transport_factor_2_euk"/>
</dbReference>
<dbReference type="GO" id="GO:0005829">
    <property type="term" value="C:cytosol"/>
    <property type="evidence" value="ECO:0007669"/>
    <property type="project" value="TreeGrafter"/>
</dbReference>
<feature type="compositionally biased region" description="Acidic residues" evidence="3">
    <location>
        <begin position="226"/>
        <end position="238"/>
    </location>
</feature>
<feature type="compositionally biased region" description="Polar residues" evidence="3">
    <location>
        <begin position="143"/>
        <end position="152"/>
    </location>
</feature>
<evidence type="ECO:0000256" key="2">
    <source>
        <dbReference type="PROSITE-ProRule" id="PRU00176"/>
    </source>
</evidence>
<dbReference type="Pfam" id="PF00076">
    <property type="entry name" value="RRM_1"/>
    <property type="match status" value="1"/>
</dbReference>
<feature type="region of interest" description="Disordered" evidence="3">
    <location>
        <begin position="143"/>
        <end position="385"/>
    </location>
</feature>
<dbReference type="Gene3D" id="3.10.450.50">
    <property type="match status" value="1"/>
</dbReference>
<dbReference type="KEGG" id="ngr:NAEGRDRAFT_79095"/>
<accession>D2V9R1</accession>
<dbReference type="AlphaFoldDB" id="D2V9R1"/>
<dbReference type="InterPro" id="IPR032710">
    <property type="entry name" value="NTF2-like_dom_sf"/>
</dbReference>
<dbReference type="EMBL" id="GG738858">
    <property type="protein sequence ID" value="EFC46510.1"/>
    <property type="molecule type" value="Genomic_DNA"/>
</dbReference>
<dbReference type="GO" id="GO:0003729">
    <property type="term" value="F:mRNA binding"/>
    <property type="evidence" value="ECO:0007669"/>
    <property type="project" value="TreeGrafter"/>
</dbReference>
<dbReference type="SMART" id="SM00360">
    <property type="entry name" value="RRM"/>
    <property type="match status" value="1"/>
</dbReference>
<dbReference type="GO" id="GO:1990904">
    <property type="term" value="C:ribonucleoprotein complex"/>
    <property type="evidence" value="ECO:0007669"/>
    <property type="project" value="TreeGrafter"/>
</dbReference>
<reference evidence="6 7" key="1">
    <citation type="journal article" date="2010" name="Cell">
        <title>The genome of Naegleria gruberi illuminates early eukaryotic versatility.</title>
        <authorList>
            <person name="Fritz-Laylin L.K."/>
            <person name="Prochnik S.E."/>
            <person name="Ginger M.L."/>
            <person name="Dacks J.B."/>
            <person name="Carpenter M.L."/>
            <person name="Field M.C."/>
            <person name="Kuo A."/>
            <person name="Paredez A."/>
            <person name="Chapman J."/>
            <person name="Pham J."/>
            <person name="Shu S."/>
            <person name="Neupane R."/>
            <person name="Cipriano M."/>
            <person name="Mancuso J."/>
            <person name="Tu H."/>
            <person name="Salamov A."/>
            <person name="Lindquist E."/>
            <person name="Shapiro H."/>
            <person name="Lucas S."/>
            <person name="Grigoriev I.V."/>
            <person name="Cande W.Z."/>
            <person name="Fulton C."/>
            <person name="Rokhsar D.S."/>
            <person name="Dawson S.C."/>
        </authorList>
    </citation>
    <scope>NUCLEOTIDE SEQUENCE [LARGE SCALE GENOMIC DNA]</scope>
    <source>
        <strain evidence="6 7">NEG-M</strain>
    </source>
</reference>
<dbReference type="Gene3D" id="3.30.70.330">
    <property type="match status" value="1"/>
</dbReference>
<dbReference type="SUPFAM" id="SSF54427">
    <property type="entry name" value="NTF2-like"/>
    <property type="match status" value="1"/>
</dbReference>
<dbReference type="PROSITE" id="PS50177">
    <property type="entry name" value="NTF2_DOMAIN"/>
    <property type="match status" value="1"/>
</dbReference>
<dbReference type="InterPro" id="IPR002075">
    <property type="entry name" value="NTF2_dom"/>
</dbReference>
<sequence length="532" mass="59809">MTELTPQQISVSFVTQYYFILSSNTKNLFKFYKTESEMTHEHSTVVKQLPGNINPNAAVGVDNIEKKISTLGYEECKVKLTYVDSQRSLNGAVFVFVEGVMTRQVDQKEMNFTQTFLLAEQENGYFVRNDYLRFIPDTSNIPTTVQATQSNPPLAESSTTASVSSTSSSEHHSKSQNGHQLSFSLNPSTVNIVSSTTNGSHSPRSEASSTAATAGASSVYGGAEENQLDDEAEEEEITVVEKPQQNQQPTQAKSTTSVPAENKEPHGTISYAAAASGRDYKNESSEQTQPKHKSGKKHNKENKEHKTEQHKTENKEHKTTTEQQQHNKEHKEHKEHKDHKEHKEHKDHKNEHHKNEHKKPATAPVTGEQKQVSAEKKEKTFRGKDHPLNKHAIYVRDLPVGTKDSDLKEAFAAYGSIIDINNKSGKDQSYNKYALIFFEKQQSVDEVLKNPAVSINNHQCPITKYQRKPKQYPRTPNQPTSTTTTSTPTKTETTTTPVTNNTQQPRNNNNNNRAPRQKYTRATSNESESEKK</sequence>
<evidence type="ECO:0000256" key="3">
    <source>
        <dbReference type="SAM" id="MobiDB-lite"/>
    </source>
</evidence>
<dbReference type="eggNOG" id="KOG0116">
    <property type="taxonomic scope" value="Eukaryota"/>
</dbReference>
<dbReference type="SUPFAM" id="SSF54928">
    <property type="entry name" value="RNA-binding domain, RBD"/>
    <property type="match status" value="1"/>
</dbReference>
<dbReference type="STRING" id="5762.D2V9R1"/>
<feature type="compositionally biased region" description="Basic residues" evidence="3">
    <location>
        <begin position="333"/>
        <end position="346"/>
    </location>
</feature>
<dbReference type="VEuPathDB" id="AmoebaDB:NAEGRDRAFT_79095"/>
<protein>
    <submittedName>
        <fullName evidence="6">Predicted protein</fullName>
    </submittedName>
</protein>
<feature type="compositionally biased region" description="Basic residues" evidence="3">
    <location>
        <begin position="290"/>
        <end position="300"/>
    </location>
</feature>
<evidence type="ECO:0000313" key="6">
    <source>
        <dbReference type="EMBL" id="EFC46510.1"/>
    </source>
</evidence>
<evidence type="ECO:0000256" key="1">
    <source>
        <dbReference type="ARBA" id="ARBA00022884"/>
    </source>
</evidence>
<dbReference type="Proteomes" id="UP000006671">
    <property type="component" value="Unassembled WGS sequence"/>
</dbReference>
<dbReference type="GeneID" id="8859589"/>
<dbReference type="InParanoid" id="D2V9R1"/>
<keyword evidence="7" id="KW-1185">Reference proteome</keyword>
<dbReference type="InterPro" id="IPR039539">
    <property type="entry name" value="Ras_GTPase_bind_prot"/>
</dbReference>
<feature type="compositionally biased region" description="Low complexity" evidence="3">
    <location>
        <begin position="473"/>
        <end position="514"/>
    </location>
</feature>
<feature type="compositionally biased region" description="Low complexity" evidence="3">
    <location>
        <begin position="205"/>
        <end position="218"/>
    </location>
</feature>
<dbReference type="CDD" id="cd00780">
    <property type="entry name" value="NTF2"/>
    <property type="match status" value="1"/>
</dbReference>
<feature type="region of interest" description="Disordered" evidence="3">
    <location>
        <begin position="459"/>
        <end position="532"/>
    </location>
</feature>
<dbReference type="PROSITE" id="PS50102">
    <property type="entry name" value="RRM"/>
    <property type="match status" value="1"/>
</dbReference>
<dbReference type="Pfam" id="PF02136">
    <property type="entry name" value="NTF2"/>
    <property type="match status" value="1"/>
</dbReference>
<feature type="compositionally biased region" description="Basic and acidic residues" evidence="3">
    <location>
        <begin position="301"/>
        <end position="332"/>
    </location>
</feature>